<dbReference type="InterPro" id="IPR011705">
    <property type="entry name" value="BACK"/>
</dbReference>
<dbReference type="InterPro" id="IPR011333">
    <property type="entry name" value="SKP1/BTB/POZ_sf"/>
</dbReference>
<evidence type="ECO:0000313" key="3">
    <source>
        <dbReference type="Proteomes" id="UP000007110"/>
    </source>
</evidence>
<reference evidence="2" key="2">
    <citation type="submission" date="2021-01" db="UniProtKB">
        <authorList>
            <consortium name="EnsemblMetazoa"/>
        </authorList>
    </citation>
    <scope>IDENTIFICATION</scope>
</reference>
<evidence type="ECO:0000259" key="1">
    <source>
        <dbReference type="PROSITE" id="PS50097"/>
    </source>
</evidence>
<keyword evidence="3" id="KW-1185">Reference proteome</keyword>
<dbReference type="InterPro" id="IPR000210">
    <property type="entry name" value="BTB/POZ_dom"/>
</dbReference>
<organism evidence="2 3">
    <name type="scientific">Strongylocentrotus purpuratus</name>
    <name type="common">Purple sea urchin</name>
    <dbReference type="NCBI Taxonomy" id="7668"/>
    <lineage>
        <taxon>Eukaryota</taxon>
        <taxon>Metazoa</taxon>
        <taxon>Echinodermata</taxon>
        <taxon>Eleutherozoa</taxon>
        <taxon>Echinozoa</taxon>
        <taxon>Echinoidea</taxon>
        <taxon>Euechinoidea</taxon>
        <taxon>Echinacea</taxon>
        <taxon>Camarodonta</taxon>
        <taxon>Echinidea</taxon>
        <taxon>Strongylocentrotidae</taxon>
        <taxon>Strongylocentrotus</taxon>
    </lineage>
</organism>
<name>A0A7M7P896_STRPU</name>
<dbReference type="InParanoid" id="A0A7M7P896"/>
<dbReference type="SUPFAM" id="SSF54695">
    <property type="entry name" value="POZ domain"/>
    <property type="match status" value="1"/>
</dbReference>
<proteinExistence type="predicted"/>
<reference evidence="3" key="1">
    <citation type="submission" date="2015-02" db="EMBL/GenBank/DDBJ databases">
        <title>Genome sequencing for Strongylocentrotus purpuratus.</title>
        <authorList>
            <person name="Murali S."/>
            <person name="Liu Y."/>
            <person name="Vee V."/>
            <person name="English A."/>
            <person name="Wang M."/>
            <person name="Skinner E."/>
            <person name="Han Y."/>
            <person name="Muzny D.M."/>
            <person name="Worley K.C."/>
            <person name="Gibbs R.A."/>
        </authorList>
    </citation>
    <scope>NUCLEOTIDE SEQUENCE</scope>
</reference>
<dbReference type="AlphaFoldDB" id="A0A7M7P896"/>
<dbReference type="RefSeq" id="XP_030846897.1">
    <property type="nucleotide sequence ID" value="XM_030991037.1"/>
</dbReference>
<evidence type="ECO:0000313" key="2">
    <source>
        <dbReference type="EnsemblMetazoa" id="XP_030846897"/>
    </source>
</evidence>
<dbReference type="GeneID" id="105442080"/>
<dbReference type="Proteomes" id="UP000007110">
    <property type="component" value="Unassembled WGS sequence"/>
</dbReference>
<feature type="domain" description="BTB" evidence="1">
    <location>
        <begin position="89"/>
        <end position="159"/>
    </location>
</feature>
<dbReference type="EnsemblMetazoa" id="XM_030991037">
    <property type="protein sequence ID" value="XP_030846897"/>
    <property type="gene ID" value="LOC105442080"/>
</dbReference>
<dbReference type="PANTHER" id="PTHR24410">
    <property type="entry name" value="HL07962P-RELATED"/>
    <property type="match status" value="1"/>
</dbReference>
<dbReference type="Pfam" id="PF07707">
    <property type="entry name" value="BACK"/>
    <property type="match status" value="1"/>
</dbReference>
<protein>
    <recommendedName>
        <fullName evidence="1">BTB domain-containing protein</fullName>
    </recommendedName>
</protein>
<dbReference type="InterPro" id="IPR051481">
    <property type="entry name" value="BTB-POZ/Galectin-3-binding"/>
</dbReference>
<dbReference type="Gene3D" id="3.30.710.10">
    <property type="entry name" value="Potassium Channel Kv1.1, Chain A"/>
    <property type="match status" value="1"/>
</dbReference>
<dbReference type="KEGG" id="spu:105442080"/>
<dbReference type="Pfam" id="PF00651">
    <property type="entry name" value="BTB"/>
    <property type="match status" value="1"/>
</dbReference>
<dbReference type="SMART" id="SM00225">
    <property type="entry name" value="BTB"/>
    <property type="match status" value="1"/>
</dbReference>
<accession>A0A7M7P896</accession>
<sequence>MMFEFGDEEPYYTLYDYPVYNDDDDSMDNYVDEYETSHGHLHQQITAELEKKERENFQNAQQNLLSHVRVSVDEVSRVTGTLYDEQRYSDVTLAVGDRRFHAHRLVLSAWSDVFKTMLCNLSCRTTNLKCQDLVEEECCEEFFGDFLKFLYTASVDLTKENVLPLALLADKYLVKELRELCDEFIRDKQNDAQEVVTFIRSALKLGMHETVEVCLQSLLCNFSFLKPDQLLSLKGEHLIYLLDSGPRLMVDDEFTLFKKIEPWLDQCQSEDTLLSIIKLIRFPYMNALQLKKATETPAFRRAQEMMPDILLKSWQQQALYKEGSLDDLPEDFPWPRLYLNPSDEARFPDQKCISTRDQPMNEPIAVHIDGSSYCHTCLAWEGKRIGQKHFFKQASTFRCLIKLTQSPDSPNEVNFQINTYYEDSRKILHLGVRALVHGATVPIYFSKCLPLLPSITPYIGKVTSRDTQFTFPIGISDPEIMTLHVTIILEDEDEKTT</sequence>
<dbReference type="PANTHER" id="PTHR24410:SF48">
    <property type="entry name" value="BTB DOMAIN-CONTAINING PROTEIN"/>
    <property type="match status" value="1"/>
</dbReference>
<dbReference type="OrthoDB" id="2359033at2759"/>
<dbReference type="Gene3D" id="1.25.40.420">
    <property type="match status" value="1"/>
</dbReference>
<dbReference type="PROSITE" id="PS50097">
    <property type="entry name" value="BTB"/>
    <property type="match status" value="1"/>
</dbReference>